<keyword evidence="1" id="KW-0472">Membrane</keyword>
<evidence type="ECO:0000256" key="1">
    <source>
        <dbReference type="SAM" id="Phobius"/>
    </source>
</evidence>
<dbReference type="Ensembl" id="ENSSMRT00000024391.1">
    <property type="protein sequence ID" value="ENSSMRP00000020818.1"/>
    <property type="gene ID" value="ENSSMRG00000016194.1"/>
</dbReference>
<evidence type="ECO:0000313" key="2">
    <source>
        <dbReference type="Ensembl" id="ENSSMRP00000020818.1"/>
    </source>
</evidence>
<dbReference type="AlphaFoldDB" id="A0A8D0CDE2"/>
<keyword evidence="3" id="KW-1185">Reference proteome</keyword>
<feature type="transmembrane region" description="Helical" evidence="1">
    <location>
        <begin position="77"/>
        <end position="97"/>
    </location>
</feature>
<protein>
    <submittedName>
        <fullName evidence="2">Uncharacterized protein</fullName>
    </submittedName>
</protein>
<sequence>HGFLDPFVWHHGRGQRAGLPTLDQGKTAGSQVLNGDNTWIQQIRPTAPQDTELNFGVLTTTMVPDEQIKETVRIRKLLLPTLWTLGVIMLLLLALNFHDTVVFHQ</sequence>
<name>A0A8D0CDE2_SALMN</name>
<organism evidence="2 3">
    <name type="scientific">Salvator merianae</name>
    <name type="common">Argentine black and white tegu</name>
    <name type="synonym">Tupinambis merianae</name>
    <dbReference type="NCBI Taxonomy" id="96440"/>
    <lineage>
        <taxon>Eukaryota</taxon>
        <taxon>Metazoa</taxon>
        <taxon>Chordata</taxon>
        <taxon>Craniata</taxon>
        <taxon>Vertebrata</taxon>
        <taxon>Euteleostomi</taxon>
        <taxon>Lepidosauria</taxon>
        <taxon>Squamata</taxon>
        <taxon>Bifurcata</taxon>
        <taxon>Unidentata</taxon>
        <taxon>Episquamata</taxon>
        <taxon>Laterata</taxon>
        <taxon>Teiioidea</taxon>
        <taxon>Teiidae</taxon>
        <taxon>Salvator</taxon>
    </lineage>
</organism>
<keyword evidence="1" id="KW-0812">Transmembrane</keyword>
<reference evidence="2" key="1">
    <citation type="submission" date="2025-08" db="UniProtKB">
        <authorList>
            <consortium name="Ensembl"/>
        </authorList>
    </citation>
    <scope>IDENTIFICATION</scope>
</reference>
<evidence type="ECO:0000313" key="3">
    <source>
        <dbReference type="Proteomes" id="UP000694421"/>
    </source>
</evidence>
<dbReference type="Proteomes" id="UP000694421">
    <property type="component" value="Unplaced"/>
</dbReference>
<proteinExistence type="predicted"/>
<keyword evidence="1" id="KW-1133">Transmembrane helix</keyword>
<accession>A0A8D0CDE2</accession>
<reference evidence="2" key="2">
    <citation type="submission" date="2025-09" db="UniProtKB">
        <authorList>
            <consortium name="Ensembl"/>
        </authorList>
    </citation>
    <scope>IDENTIFICATION</scope>
</reference>